<dbReference type="WBParaSite" id="ACOC_0000548301-mRNA-1">
    <property type="protein sequence ID" value="ACOC_0000548301-mRNA-1"/>
    <property type="gene ID" value="ACOC_0000548301"/>
</dbReference>
<dbReference type="OrthoDB" id="19928at2759"/>
<reference evidence="1 2" key="2">
    <citation type="submission" date="2018-11" db="EMBL/GenBank/DDBJ databases">
        <authorList>
            <consortium name="Pathogen Informatics"/>
        </authorList>
    </citation>
    <scope>NUCLEOTIDE SEQUENCE [LARGE SCALE GENOMIC DNA]</scope>
    <source>
        <strain evidence="1 2">Costa Rica</strain>
    </source>
</reference>
<name>A0A158PGQ8_ANGCS</name>
<evidence type="ECO:0000313" key="3">
    <source>
        <dbReference type="WBParaSite" id="ACOC_0000548301-mRNA-1"/>
    </source>
</evidence>
<accession>A0A158PGQ8</accession>
<dbReference type="SUPFAM" id="SSF160696">
    <property type="entry name" value="BTG domain-like"/>
    <property type="match status" value="1"/>
</dbReference>
<proteinExistence type="predicted"/>
<reference evidence="3" key="1">
    <citation type="submission" date="2016-04" db="UniProtKB">
        <authorList>
            <consortium name="WormBaseParasite"/>
        </authorList>
    </citation>
    <scope>IDENTIFICATION</scope>
</reference>
<evidence type="ECO:0000313" key="1">
    <source>
        <dbReference type="EMBL" id="VDM57069.1"/>
    </source>
</evidence>
<dbReference type="Gene3D" id="3.90.640.90">
    <property type="entry name" value="Anti-proliferative protein, N-terminal domain"/>
    <property type="match status" value="1"/>
</dbReference>
<protein>
    <submittedName>
        <fullName evidence="3">Phosphorylase b kinase regulatory subunit</fullName>
    </submittedName>
</protein>
<dbReference type="Proteomes" id="UP000267027">
    <property type="component" value="Unassembled WGS sequence"/>
</dbReference>
<dbReference type="InterPro" id="IPR036054">
    <property type="entry name" value="BTG-like_sf"/>
</dbReference>
<organism evidence="3">
    <name type="scientific">Angiostrongylus costaricensis</name>
    <name type="common">Nematode worm</name>
    <dbReference type="NCBI Taxonomy" id="334426"/>
    <lineage>
        <taxon>Eukaryota</taxon>
        <taxon>Metazoa</taxon>
        <taxon>Ecdysozoa</taxon>
        <taxon>Nematoda</taxon>
        <taxon>Chromadorea</taxon>
        <taxon>Rhabditida</taxon>
        <taxon>Rhabditina</taxon>
        <taxon>Rhabditomorpha</taxon>
        <taxon>Strongyloidea</taxon>
        <taxon>Metastrongylidae</taxon>
        <taxon>Angiostrongylus</taxon>
    </lineage>
</organism>
<gene>
    <name evidence="1" type="ORF">ACOC_LOCUS5484</name>
</gene>
<keyword evidence="2" id="KW-1185">Reference proteome</keyword>
<dbReference type="AlphaFoldDB" id="A0A158PGQ8"/>
<sequence length="298" mass="33784">MFLEIEETVCFITSFLYGKIPKSRTDLFADTLANGLVDRIYTGSRPLKSYCLIVDVVEKLIDEAASCAFISNSELGELLPANLLIEIYDGSVHAVNTDTGHVKCVYPERCCFTDLLQVHMERFYSSSWFDVGTLAAKIFKPNLDSHLFNRNRPIRVVQRCEKIYPAHNFAATRFGSTKFKSYKPIEGVYDGNRCHPFTTPSTIAYLRLFEFLDTIALAATMIEKNDEDTSTQKAIEGFLKGEKGRLMVYAEEESTSNEIADDHDNTHSDREMRRCMGKSSEMFLHSKIVGVETVKMNV</sequence>
<evidence type="ECO:0000313" key="2">
    <source>
        <dbReference type="Proteomes" id="UP000267027"/>
    </source>
</evidence>
<dbReference type="STRING" id="334426.A0A158PGQ8"/>
<dbReference type="EMBL" id="UYYA01003874">
    <property type="protein sequence ID" value="VDM57069.1"/>
    <property type="molecule type" value="Genomic_DNA"/>
</dbReference>